<dbReference type="SUPFAM" id="SSF46689">
    <property type="entry name" value="Homeodomain-like"/>
    <property type="match status" value="1"/>
</dbReference>
<evidence type="ECO:0000256" key="1">
    <source>
        <dbReference type="SAM" id="MobiDB-lite"/>
    </source>
</evidence>
<dbReference type="AlphaFoldDB" id="A0A071M4N1"/>
<gene>
    <name evidence="3" type="ORF">DT99_29425</name>
</gene>
<feature type="domain" description="Integrase catalytic" evidence="2">
    <location>
        <begin position="126"/>
        <end position="284"/>
    </location>
</feature>
<dbReference type="Gene3D" id="3.30.420.10">
    <property type="entry name" value="Ribonuclease H-like superfamily/Ribonuclease H"/>
    <property type="match status" value="1"/>
</dbReference>
<dbReference type="Pfam" id="PF13683">
    <property type="entry name" value="rve_3"/>
    <property type="match status" value="1"/>
</dbReference>
<dbReference type="NCBIfam" id="NF033577">
    <property type="entry name" value="transpos_IS481"/>
    <property type="match status" value="1"/>
</dbReference>
<evidence type="ECO:0000313" key="3">
    <source>
        <dbReference type="EMBL" id="KEA55859.1"/>
    </source>
</evidence>
<dbReference type="InterPro" id="IPR001584">
    <property type="entry name" value="Integrase_cat-core"/>
</dbReference>
<sequence>MDREIAARLRWVRMYHETGNAGLVCARCGISRPTLRKWLRRYQEAGEAGLQSQSRRPLRSPNWKVSEADRATVLRLRAERKGARRIQNELRLHEQRELSLATIHKILSEAGVKPLVRSRRPTQPKRYSRPVPGDRVQMDTMKIARGAYQYTAIDDCSRFRVLAIYPRRNARNTLLFLNRVIEEMPFPIQRIQTDRGGEFFAESVQRRLMSECIKFRPIPPCSPHLNGKVERSQLTDLNEFWSDHPPTGDAIDQRIEEWQFDYNWRRPHGSLGGKTPIDRIAELSEITPLAGEVESAYDETKERIRHREWRVDKALAEHHRRVVELASPNGASSSTTERKRRTKK</sequence>
<evidence type="ECO:0000259" key="2">
    <source>
        <dbReference type="PROSITE" id="PS50994"/>
    </source>
</evidence>
<feature type="region of interest" description="Disordered" evidence="1">
    <location>
        <begin position="324"/>
        <end position="344"/>
    </location>
</feature>
<dbReference type="GO" id="GO:0015074">
    <property type="term" value="P:DNA integration"/>
    <property type="evidence" value="ECO:0007669"/>
    <property type="project" value="InterPro"/>
</dbReference>
<organism evidence="3">
    <name type="scientific">Burkholderia cenocepacia</name>
    <dbReference type="NCBI Taxonomy" id="95486"/>
    <lineage>
        <taxon>Bacteria</taxon>
        <taxon>Pseudomonadati</taxon>
        <taxon>Pseudomonadota</taxon>
        <taxon>Betaproteobacteria</taxon>
        <taxon>Burkholderiales</taxon>
        <taxon>Burkholderiaceae</taxon>
        <taxon>Burkholderia</taxon>
        <taxon>Burkholderia cepacia complex</taxon>
    </lineage>
</organism>
<dbReference type="SUPFAM" id="SSF53098">
    <property type="entry name" value="Ribonuclease H-like"/>
    <property type="match status" value="1"/>
</dbReference>
<dbReference type="InterPro" id="IPR009057">
    <property type="entry name" value="Homeodomain-like_sf"/>
</dbReference>
<reference evidence="3" key="1">
    <citation type="submission" date="2014-04" db="EMBL/GenBank/DDBJ databases">
        <title>In planta biocontrol of soil-borne Fusarium wilt of banana through a plant endophytic bacterium, Burkholderia cenocepacia 869T2.</title>
        <authorList>
            <person name="Ho Y.-N."/>
            <person name="Chiang H.-M."/>
            <person name="Chao C.-P."/>
            <person name="Su C.-C."/>
            <person name="Hsu H.-F."/>
            <person name="Guo C.-T."/>
            <person name="Hsieh J.-L."/>
            <person name="Huang C.-C."/>
        </authorList>
    </citation>
    <scope>NUCLEOTIDE SEQUENCE [LARGE SCALE GENOMIC DNA]</scope>
    <source>
        <strain evidence="3">869T2</strain>
    </source>
</reference>
<name>A0A071M4N1_9BURK</name>
<protein>
    <submittedName>
        <fullName evidence="3">Integrase</fullName>
    </submittedName>
</protein>
<accession>A0A071M4N1</accession>
<dbReference type="InterPro" id="IPR036397">
    <property type="entry name" value="RNaseH_sf"/>
</dbReference>
<proteinExistence type="predicted"/>
<dbReference type="GO" id="GO:0003676">
    <property type="term" value="F:nucleic acid binding"/>
    <property type="evidence" value="ECO:0007669"/>
    <property type="project" value="InterPro"/>
</dbReference>
<dbReference type="EMBL" id="JJOA01000034">
    <property type="protein sequence ID" value="KEA55859.1"/>
    <property type="molecule type" value="Genomic_DNA"/>
</dbReference>
<dbReference type="InterPro" id="IPR012337">
    <property type="entry name" value="RNaseH-like_sf"/>
</dbReference>
<dbReference type="PROSITE" id="PS50994">
    <property type="entry name" value="INTEGRASE"/>
    <property type="match status" value="1"/>
</dbReference>
<dbReference type="InterPro" id="IPR047656">
    <property type="entry name" value="IS481-like_transpos"/>
</dbReference>
<comment type="caution">
    <text evidence="3">The sequence shown here is derived from an EMBL/GenBank/DDBJ whole genome shotgun (WGS) entry which is preliminary data.</text>
</comment>
<dbReference type="Pfam" id="PF13518">
    <property type="entry name" value="HTH_28"/>
    <property type="match status" value="1"/>
</dbReference>
<dbReference type="OrthoDB" id="568335at2"/>
<dbReference type="InterPro" id="IPR055247">
    <property type="entry name" value="InsJ-like_HTH"/>
</dbReference>